<comment type="caution">
    <text evidence="1">The sequence shown here is derived from an EMBL/GenBank/DDBJ whole genome shotgun (WGS) entry which is preliminary data.</text>
</comment>
<dbReference type="AlphaFoldDB" id="A0A841JS91"/>
<proteinExistence type="predicted"/>
<accession>A0A841JS91</accession>
<reference evidence="1 2" key="1">
    <citation type="submission" date="2020-08" db="EMBL/GenBank/DDBJ databases">
        <title>Genomic Encyclopedia of Type Strains, Phase IV (KMG-IV): sequencing the most valuable type-strain genomes for metagenomic binning, comparative biology and taxonomic classification.</title>
        <authorList>
            <person name="Goeker M."/>
        </authorList>
    </citation>
    <scope>NUCLEOTIDE SEQUENCE [LARGE SCALE GENOMIC DNA]</scope>
    <source>
        <strain evidence="1 2">DSM 103733</strain>
    </source>
</reference>
<dbReference type="EMBL" id="JACHEK010000002">
    <property type="protein sequence ID" value="MBB6143387.1"/>
    <property type="molecule type" value="Genomic_DNA"/>
</dbReference>
<name>A0A841JS91_9BACT</name>
<dbReference type="Proteomes" id="UP000538666">
    <property type="component" value="Unassembled WGS sequence"/>
</dbReference>
<sequence length="373" mass="41099">MLTLLSGFVFASSALHAEKTGKPLVIYLDRFGIPKSLFGGGGPALCLHQHTAGTRLFWLDATHLFVAFTTIAPCTFHAAEEMPMLRGLVFDTTTGIKVASHDWPLTEDLAIFPGPDHTVVMRDGNKLELLNEKLQMADSGELDSTPKGLWSTPRRRTIPLLTSDGRKYEFYTAGPLRLLDTISLDSSDEVRAIPDWVAGDERIAGSSCADKSPYSCTKIDVQTPDAKFLEPDGAPWSYRETGKPVSLQPIGFLDATHLIITREDKNFFHNAQMLIVTPNGSRIQLPSIGELYPRKIAGIAEHGSRFGMEMYALGGCTDCIIANFFVVAEPDARKFLFEQRGTPYMSAGELSPDGRWMAILDEGRVSLYPLPQM</sequence>
<gene>
    <name evidence="1" type="ORF">HNQ77_001331</name>
</gene>
<dbReference type="RefSeq" id="WP_050062271.1">
    <property type="nucleotide sequence ID" value="NZ_JACHEK010000002.1"/>
</dbReference>
<evidence type="ECO:0008006" key="3">
    <source>
        <dbReference type="Google" id="ProtNLM"/>
    </source>
</evidence>
<keyword evidence="2" id="KW-1185">Reference proteome</keyword>
<protein>
    <recommendedName>
        <fullName evidence="3">Phytase-like domain-containing protein</fullName>
    </recommendedName>
</protein>
<evidence type="ECO:0000313" key="2">
    <source>
        <dbReference type="Proteomes" id="UP000538666"/>
    </source>
</evidence>
<organism evidence="1 2">
    <name type="scientific">Silvibacterium bohemicum</name>
    <dbReference type="NCBI Taxonomy" id="1577686"/>
    <lineage>
        <taxon>Bacteria</taxon>
        <taxon>Pseudomonadati</taxon>
        <taxon>Acidobacteriota</taxon>
        <taxon>Terriglobia</taxon>
        <taxon>Terriglobales</taxon>
        <taxon>Acidobacteriaceae</taxon>
        <taxon>Silvibacterium</taxon>
    </lineage>
</organism>
<dbReference type="OrthoDB" id="9818373at2"/>
<evidence type="ECO:0000313" key="1">
    <source>
        <dbReference type="EMBL" id="MBB6143387.1"/>
    </source>
</evidence>